<dbReference type="SUPFAM" id="SSF54277">
    <property type="entry name" value="CAD &amp; PB1 domains"/>
    <property type="match status" value="1"/>
</dbReference>
<evidence type="ECO:0000259" key="1">
    <source>
        <dbReference type="SMART" id="SM00666"/>
    </source>
</evidence>
<dbReference type="EMBL" id="JAHRHJ020001253">
    <property type="protein sequence ID" value="KAH9293334.1"/>
    <property type="molecule type" value="Genomic_DNA"/>
</dbReference>
<proteinExistence type="predicted"/>
<dbReference type="OMA" id="EGTMATY"/>
<dbReference type="PANTHER" id="PTHR31066:SF85">
    <property type="entry name" value="OS02G0809100 PROTEIN"/>
    <property type="match status" value="1"/>
</dbReference>
<feature type="non-terminal residue" evidence="2">
    <location>
        <position position="212"/>
    </location>
</feature>
<dbReference type="Proteomes" id="UP000824469">
    <property type="component" value="Unassembled WGS sequence"/>
</dbReference>
<dbReference type="Gene3D" id="3.10.20.90">
    <property type="entry name" value="Phosphatidylinositol 3-kinase Catalytic Subunit, Chain A, domain 1"/>
    <property type="match status" value="1"/>
</dbReference>
<dbReference type="InterPro" id="IPR053198">
    <property type="entry name" value="Gynoecium_Dev_Regulator"/>
</dbReference>
<keyword evidence="3" id="KW-1185">Reference proteome</keyword>
<comment type="caution">
    <text evidence="2">The sequence shown here is derived from an EMBL/GenBank/DDBJ whole genome shotgun (WGS) entry which is preliminary data.</text>
</comment>
<dbReference type="InterPro" id="IPR000270">
    <property type="entry name" value="PB1_dom"/>
</dbReference>
<protein>
    <recommendedName>
        <fullName evidence="1">PB1 domain-containing protein</fullName>
    </recommendedName>
</protein>
<accession>A0AA38F5P5</accession>
<dbReference type="PANTHER" id="PTHR31066">
    <property type="entry name" value="OS05G0427100 PROTEIN-RELATED"/>
    <property type="match status" value="1"/>
</dbReference>
<dbReference type="SMART" id="SM00666">
    <property type="entry name" value="PB1"/>
    <property type="match status" value="1"/>
</dbReference>
<gene>
    <name evidence="2" type="ORF">KI387_041461</name>
</gene>
<organism evidence="2 3">
    <name type="scientific">Taxus chinensis</name>
    <name type="common">Chinese yew</name>
    <name type="synonym">Taxus wallichiana var. chinensis</name>
    <dbReference type="NCBI Taxonomy" id="29808"/>
    <lineage>
        <taxon>Eukaryota</taxon>
        <taxon>Viridiplantae</taxon>
        <taxon>Streptophyta</taxon>
        <taxon>Embryophyta</taxon>
        <taxon>Tracheophyta</taxon>
        <taxon>Spermatophyta</taxon>
        <taxon>Pinopsida</taxon>
        <taxon>Pinidae</taxon>
        <taxon>Conifers II</taxon>
        <taxon>Cupressales</taxon>
        <taxon>Taxaceae</taxon>
        <taxon>Taxus</taxon>
    </lineage>
</organism>
<dbReference type="CDD" id="cd06410">
    <property type="entry name" value="PB1_UP2"/>
    <property type="match status" value="1"/>
</dbReference>
<reference evidence="2 3" key="1">
    <citation type="journal article" date="2021" name="Nat. Plants">
        <title>The Taxus genome provides insights into paclitaxel biosynthesis.</title>
        <authorList>
            <person name="Xiong X."/>
            <person name="Gou J."/>
            <person name="Liao Q."/>
            <person name="Li Y."/>
            <person name="Zhou Q."/>
            <person name="Bi G."/>
            <person name="Li C."/>
            <person name="Du R."/>
            <person name="Wang X."/>
            <person name="Sun T."/>
            <person name="Guo L."/>
            <person name="Liang H."/>
            <person name="Lu P."/>
            <person name="Wu Y."/>
            <person name="Zhang Z."/>
            <person name="Ro D.K."/>
            <person name="Shang Y."/>
            <person name="Huang S."/>
            <person name="Yan J."/>
        </authorList>
    </citation>
    <scope>NUCLEOTIDE SEQUENCE [LARGE SCALE GENOMIC DNA]</scope>
    <source>
        <strain evidence="2">Ta-2019</strain>
    </source>
</reference>
<evidence type="ECO:0000313" key="3">
    <source>
        <dbReference type="Proteomes" id="UP000824469"/>
    </source>
</evidence>
<feature type="domain" description="PB1" evidence="1">
    <location>
        <begin position="33"/>
        <end position="124"/>
    </location>
</feature>
<dbReference type="Pfam" id="PF00564">
    <property type="entry name" value="PB1"/>
    <property type="match status" value="1"/>
</dbReference>
<dbReference type="AlphaFoldDB" id="A0AA38F5P5"/>
<evidence type="ECO:0000313" key="2">
    <source>
        <dbReference type="EMBL" id="KAH9293334.1"/>
    </source>
</evidence>
<sequence length="212" mass="24202">MGSTSDEIESSNSEDGCKLKFLCSYGGKILPRPGNDHLSYVHGETRMVAVNRNITFKELMSQLQNLCGFSARLKYKLPNEDLDMLVSVTDDDDLHYMMDEQEKYNSRFSKGSNNHYLKTFLFPVNNVVYNWNPTGSRQTLEQRYIDAVNGIHVSKNFSSEGTMATYRAKSSLEKLMVDSETRILQRVQSSPNLGYVSPKRPVNLYQSRPALY</sequence>
<name>A0AA38F5P5_TAXCH</name>